<reference evidence="3 4" key="1">
    <citation type="submission" date="2014-06" db="EMBL/GenBank/DDBJ databases">
        <title>Genome characterization of distinct group I Clostridium botulinum lineages.</title>
        <authorList>
            <person name="Giordani F."/>
            <person name="Anselmo A."/>
            <person name="Fillo S."/>
            <person name="Palozzi A.M."/>
            <person name="Fortunato A."/>
            <person name="Gentile B."/>
            <person name="Ciammaruconi A."/>
            <person name="Anniballi F."/>
            <person name="De Medici D."/>
            <person name="Lista F."/>
        </authorList>
    </citation>
    <scope>NUCLEOTIDE SEQUENCE [LARGE SCALE GENOMIC DNA]</scope>
    <source>
        <strain evidence="3 4">B2 450</strain>
    </source>
</reference>
<protein>
    <recommendedName>
        <fullName evidence="2">Ribosome-associated protein quality control protein P2 RNA-binding domain-containing protein</fullName>
    </recommendedName>
</protein>
<dbReference type="InterPro" id="IPR040591">
    <property type="entry name" value="RqcP2_RBD"/>
</dbReference>
<evidence type="ECO:0000313" key="3">
    <source>
        <dbReference type="EMBL" id="KIS23479.1"/>
    </source>
</evidence>
<dbReference type="PATRIC" id="fig|1379739.3.peg.1884"/>
<accession>A0A0D1AK45</accession>
<dbReference type="OrthoDB" id="9812787at2"/>
<dbReference type="Gene3D" id="3.30.70.330">
    <property type="match status" value="1"/>
</dbReference>
<evidence type="ECO:0000256" key="1">
    <source>
        <dbReference type="PROSITE-ProRule" id="PRU00182"/>
    </source>
</evidence>
<evidence type="ECO:0000313" key="4">
    <source>
        <dbReference type="Proteomes" id="UP000032250"/>
    </source>
</evidence>
<keyword evidence="1" id="KW-0694">RNA-binding</keyword>
<dbReference type="EMBL" id="JXSU01000007">
    <property type="protein sequence ID" value="KIS23479.1"/>
    <property type="molecule type" value="Genomic_DNA"/>
</dbReference>
<gene>
    <name evidence="3" type="ORF">N495_07695</name>
</gene>
<name>A0A0D1AK45_CLOBO</name>
<dbReference type="Proteomes" id="UP000032250">
    <property type="component" value="Unassembled WGS sequence"/>
</dbReference>
<dbReference type="AlphaFoldDB" id="A0A0D1AK45"/>
<proteinExistence type="predicted"/>
<dbReference type="GO" id="GO:0003723">
    <property type="term" value="F:RNA binding"/>
    <property type="evidence" value="ECO:0007669"/>
    <property type="project" value="UniProtKB-KW"/>
</dbReference>
<comment type="caution">
    <text evidence="3">The sequence shown here is derived from an EMBL/GenBank/DDBJ whole genome shotgun (WGS) entry which is preliminary data.</text>
</comment>
<feature type="domain" description="Ribosome-associated protein quality control protein P2 RNA-binding" evidence="2">
    <location>
        <begin position="81"/>
        <end position="161"/>
    </location>
</feature>
<dbReference type="InterPro" id="IPR012677">
    <property type="entry name" value="Nucleotide-bd_a/b_plait_sf"/>
</dbReference>
<dbReference type="Pfam" id="PF17774">
    <property type="entry name" value="YlmH_RBD"/>
    <property type="match status" value="1"/>
</dbReference>
<organism evidence="3 4">
    <name type="scientific">Clostridium botulinum B2 450</name>
    <dbReference type="NCBI Taxonomy" id="1379739"/>
    <lineage>
        <taxon>Bacteria</taxon>
        <taxon>Bacillati</taxon>
        <taxon>Bacillota</taxon>
        <taxon>Clostridia</taxon>
        <taxon>Eubacteriales</taxon>
        <taxon>Clostridiaceae</taxon>
        <taxon>Clostridium</taxon>
    </lineage>
</organism>
<evidence type="ECO:0000259" key="2">
    <source>
        <dbReference type="Pfam" id="PF17774"/>
    </source>
</evidence>
<sequence>MNKKKFLNKVNIEDKSLLLDIYNKAILAEKTGKQLFSSYFCTNNICKVSCELAHFLNLKIDIFGVFKDAERQIIGFNVYDTEDFPIVLVKINYNSKFVNLEHKDFLGALTSLGIKREKMGDLVLKQNSCYVPIYEDLYEYIYMNLDHIAKAPCRIEKMDLKTQVIPEFNFQEKSIIVSSNRADSIVASLCNISRTKALDLIGSSKVFVDYDEVKSKNKEIHGGSIVTIRGYGKFKMDSFIGETAKGRIKILFKKFI</sequence>
<dbReference type="PROSITE" id="PS50889">
    <property type="entry name" value="S4"/>
    <property type="match status" value="1"/>
</dbReference>
<dbReference type="HOGENOM" id="CLU_075687_1_0_9"/>
<dbReference type="RefSeq" id="WP_043031837.1">
    <property type="nucleotide sequence ID" value="NZ_JXSU01000007.1"/>
</dbReference>
<dbReference type="SUPFAM" id="SSF55174">
    <property type="entry name" value="Alpha-L RNA-binding motif"/>
    <property type="match status" value="1"/>
</dbReference>